<reference evidence="1" key="1">
    <citation type="submission" date="2018-04" db="EMBL/GenBank/DDBJ databases">
        <title>Whole genome sequencing of Hypsizygus marmoreus.</title>
        <authorList>
            <person name="Choi I.-G."/>
            <person name="Min B."/>
            <person name="Kim J.-G."/>
            <person name="Kim S."/>
            <person name="Oh Y.-L."/>
            <person name="Kong W.-S."/>
            <person name="Park H."/>
            <person name="Jeong J."/>
            <person name="Song E.-S."/>
        </authorList>
    </citation>
    <scope>NUCLEOTIDE SEQUENCE [LARGE SCALE GENOMIC DNA]</scope>
    <source>
        <strain evidence="1">51987-8</strain>
    </source>
</reference>
<dbReference type="AlphaFoldDB" id="A0A369JL89"/>
<dbReference type="InParanoid" id="A0A369JL89"/>
<accession>A0A369JL89</accession>
<comment type="caution">
    <text evidence="1">The sequence shown here is derived from an EMBL/GenBank/DDBJ whole genome shotgun (WGS) entry which is preliminary data.</text>
</comment>
<proteinExistence type="predicted"/>
<evidence type="ECO:0000313" key="1">
    <source>
        <dbReference type="EMBL" id="RDB21970.1"/>
    </source>
</evidence>
<organism evidence="1 2">
    <name type="scientific">Hypsizygus marmoreus</name>
    <name type="common">White beech mushroom</name>
    <name type="synonym">Agaricus marmoreus</name>
    <dbReference type="NCBI Taxonomy" id="39966"/>
    <lineage>
        <taxon>Eukaryota</taxon>
        <taxon>Fungi</taxon>
        <taxon>Dikarya</taxon>
        <taxon>Basidiomycota</taxon>
        <taxon>Agaricomycotina</taxon>
        <taxon>Agaricomycetes</taxon>
        <taxon>Agaricomycetidae</taxon>
        <taxon>Agaricales</taxon>
        <taxon>Tricholomatineae</taxon>
        <taxon>Lyophyllaceae</taxon>
        <taxon>Hypsizygus</taxon>
    </lineage>
</organism>
<evidence type="ECO:0000313" key="2">
    <source>
        <dbReference type="Proteomes" id="UP000076154"/>
    </source>
</evidence>
<dbReference type="EMBL" id="LUEZ02000053">
    <property type="protein sequence ID" value="RDB21970.1"/>
    <property type="molecule type" value="Genomic_DNA"/>
</dbReference>
<protein>
    <submittedName>
        <fullName evidence="1">Uncharacterized protein</fullName>
    </submittedName>
</protein>
<keyword evidence="2" id="KW-1185">Reference proteome</keyword>
<sequence length="128" mass="14229">MDSTGHLQLEWVRCTHVACMACMALVIFEYLLQLSATSAFLMPDQGQNFLGWSYAFTTLEQLRYPIPFALSLSGICSRRILAEYTSPQDNQRITTSRVPTTLIIRRACGLSMNSLGLGASRGKLSHIP</sequence>
<gene>
    <name evidence="1" type="ORF">Hypma_011022</name>
</gene>
<dbReference type="Proteomes" id="UP000076154">
    <property type="component" value="Unassembled WGS sequence"/>
</dbReference>
<name>A0A369JL89_HYPMA</name>